<accession>A0A2V1JZS8</accession>
<dbReference type="InterPro" id="IPR036390">
    <property type="entry name" value="WH_DNA-bd_sf"/>
</dbReference>
<dbReference type="Pfam" id="PF00155">
    <property type="entry name" value="Aminotran_1_2"/>
    <property type="match status" value="1"/>
</dbReference>
<dbReference type="PANTHER" id="PTHR46577:SF1">
    <property type="entry name" value="HTH-TYPE TRANSCRIPTIONAL REGULATORY PROTEIN GABR"/>
    <property type="match status" value="1"/>
</dbReference>
<dbReference type="InterPro" id="IPR004839">
    <property type="entry name" value="Aminotransferase_I/II_large"/>
</dbReference>
<dbReference type="InterPro" id="IPR015424">
    <property type="entry name" value="PyrdxlP-dep_Trfase"/>
</dbReference>
<dbReference type="Pfam" id="PF00392">
    <property type="entry name" value="GntR"/>
    <property type="match status" value="1"/>
</dbReference>
<dbReference type="InterPro" id="IPR015421">
    <property type="entry name" value="PyrdxlP-dep_Trfase_major"/>
</dbReference>
<dbReference type="GO" id="GO:0003700">
    <property type="term" value="F:DNA-binding transcription factor activity"/>
    <property type="evidence" value="ECO:0007669"/>
    <property type="project" value="InterPro"/>
</dbReference>
<comment type="caution">
    <text evidence="7">The sequence shown here is derived from an EMBL/GenBank/DDBJ whole genome shotgun (WGS) entry which is preliminary data.</text>
</comment>
<dbReference type="SUPFAM" id="SSF53383">
    <property type="entry name" value="PLP-dependent transferases"/>
    <property type="match status" value="1"/>
</dbReference>
<organism evidence="7 8">
    <name type="scientific">Corticimicrobacter populi</name>
    <dbReference type="NCBI Taxonomy" id="2175229"/>
    <lineage>
        <taxon>Bacteria</taxon>
        <taxon>Pseudomonadati</taxon>
        <taxon>Pseudomonadota</taxon>
        <taxon>Betaproteobacteria</taxon>
        <taxon>Burkholderiales</taxon>
        <taxon>Alcaligenaceae</taxon>
        <taxon>Corticimicrobacter</taxon>
    </lineage>
</organism>
<dbReference type="CDD" id="cd00609">
    <property type="entry name" value="AAT_like"/>
    <property type="match status" value="1"/>
</dbReference>
<dbReference type="Gene3D" id="3.40.640.10">
    <property type="entry name" value="Type I PLP-dependent aspartate aminotransferase-like (Major domain)"/>
    <property type="match status" value="1"/>
</dbReference>
<gene>
    <name evidence="7" type="ORF">DD235_09850</name>
</gene>
<protein>
    <submittedName>
        <fullName evidence="7">GntR family transcriptional regulator</fullName>
    </submittedName>
</protein>
<evidence type="ECO:0000256" key="5">
    <source>
        <dbReference type="ARBA" id="ARBA00023163"/>
    </source>
</evidence>
<keyword evidence="2" id="KW-0663">Pyridoxal phosphate</keyword>
<comment type="similarity">
    <text evidence="1">In the C-terminal section; belongs to the class-I pyridoxal-phosphate-dependent aminotransferase family.</text>
</comment>
<evidence type="ECO:0000313" key="7">
    <source>
        <dbReference type="EMBL" id="PWF23276.1"/>
    </source>
</evidence>
<sequence>MPRHSVAALIEALSSSIREGRLPPGTQLPTHRQLAARHGLALASASKIYARLGEMGLVIGETGRGTFVRDHARQRDWDSSDEARLNASALDLSFNHPDHPEQAALLRTMLRELAAAGDPAILLRQPPPGGRMRERASVSAFLAQTRNIEASPERIFLVNGAQQGLYIAAAALLAPHDRLAADALTYPGLRMLAAAQHLEVLPIPCLSDGPDLTTLDRLCRQHRVSMIHAMPTLHNPLGWVLSHAQRLQLVDIARRHDCWLLEDAAYAYLEAQPPPALASLAPERTIHVSSLSKSLASGLRFGFMIVPDHCATRIRATIRAACWSLPGIVSAMAVRWLDSGTVLRQETYLRNEWRKRQILARNILDGMDMTAHPAAPFLWLRLPEGLRMDRIATALATRNIAVSKAEAYATTRHAPHALRLALASVPFEKLGPALSEVRATIEAFPPQ</sequence>
<dbReference type="SUPFAM" id="SSF46785">
    <property type="entry name" value="Winged helix' DNA-binding domain"/>
    <property type="match status" value="1"/>
</dbReference>
<evidence type="ECO:0000256" key="3">
    <source>
        <dbReference type="ARBA" id="ARBA00023015"/>
    </source>
</evidence>
<evidence type="ECO:0000256" key="1">
    <source>
        <dbReference type="ARBA" id="ARBA00005384"/>
    </source>
</evidence>
<feature type="domain" description="HTH gntR-type" evidence="6">
    <location>
        <begin position="3"/>
        <end position="71"/>
    </location>
</feature>
<dbReference type="AlphaFoldDB" id="A0A2V1JZS8"/>
<dbReference type="PROSITE" id="PS50949">
    <property type="entry name" value="HTH_GNTR"/>
    <property type="match status" value="1"/>
</dbReference>
<keyword evidence="8" id="KW-1185">Reference proteome</keyword>
<name>A0A2V1JZS8_9BURK</name>
<evidence type="ECO:0000259" key="6">
    <source>
        <dbReference type="PROSITE" id="PS50949"/>
    </source>
</evidence>
<reference evidence="8" key="1">
    <citation type="submission" date="2018-05" db="EMBL/GenBank/DDBJ databases">
        <authorList>
            <person name="Li Y."/>
        </authorList>
    </citation>
    <scope>NUCLEOTIDE SEQUENCE [LARGE SCALE GENOMIC DNA]</scope>
    <source>
        <strain evidence="8">3d-2-2</strain>
    </source>
</reference>
<dbReference type="InterPro" id="IPR000524">
    <property type="entry name" value="Tscrpt_reg_HTH_GntR"/>
</dbReference>
<dbReference type="RefSeq" id="WP_109061891.1">
    <property type="nucleotide sequence ID" value="NZ_QETA01000003.1"/>
</dbReference>
<dbReference type="SMART" id="SM00345">
    <property type="entry name" value="HTH_GNTR"/>
    <property type="match status" value="1"/>
</dbReference>
<dbReference type="CDD" id="cd07377">
    <property type="entry name" value="WHTH_GntR"/>
    <property type="match status" value="1"/>
</dbReference>
<dbReference type="Gene3D" id="1.10.10.10">
    <property type="entry name" value="Winged helix-like DNA-binding domain superfamily/Winged helix DNA-binding domain"/>
    <property type="match status" value="1"/>
</dbReference>
<dbReference type="GO" id="GO:0030170">
    <property type="term" value="F:pyridoxal phosphate binding"/>
    <property type="evidence" value="ECO:0007669"/>
    <property type="project" value="InterPro"/>
</dbReference>
<dbReference type="Proteomes" id="UP000245212">
    <property type="component" value="Unassembled WGS sequence"/>
</dbReference>
<keyword evidence="3" id="KW-0805">Transcription regulation</keyword>
<dbReference type="PANTHER" id="PTHR46577">
    <property type="entry name" value="HTH-TYPE TRANSCRIPTIONAL REGULATORY PROTEIN GABR"/>
    <property type="match status" value="1"/>
</dbReference>
<keyword evidence="5" id="KW-0804">Transcription</keyword>
<dbReference type="InterPro" id="IPR051446">
    <property type="entry name" value="HTH_trans_reg/aminotransferase"/>
</dbReference>
<evidence type="ECO:0000256" key="4">
    <source>
        <dbReference type="ARBA" id="ARBA00023125"/>
    </source>
</evidence>
<dbReference type="EMBL" id="QETA01000003">
    <property type="protein sequence ID" value="PWF23276.1"/>
    <property type="molecule type" value="Genomic_DNA"/>
</dbReference>
<evidence type="ECO:0000256" key="2">
    <source>
        <dbReference type="ARBA" id="ARBA00022898"/>
    </source>
</evidence>
<evidence type="ECO:0000313" key="8">
    <source>
        <dbReference type="Proteomes" id="UP000245212"/>
    </source>
</evidence>
<keyword evidence="4" id="KW-0238">DNA-binding</keyword>
<dbReference type="GO" id="GO:0003677">
    <property type="term" value="F:DNA binding"/>
    <property type="evidence" value="ECO:0007669"/>
    <property type="project" value="UniProtKB-KW"/>
</dbReference>
<dbReference type="InterPro" id="IPR036388">
    <property type="entry name" value="WH-like_DNA-bd_sf"/>
</dbReference>
<proteinExistence type="inferred from homology"/>